<dbReference type="Proteomes" id="UP001596055">
    <property type="component" value="Unassembled WGS sequence"/>
</dbReference>
<evidence type="ECO:0000256" key="1">
    <source>
        <dbReference type="ARBA" id="ARBA00022801"/>
    </source>
</evidence>
<protein>
    <submittedName>
        <fullName evidence="2">Agmatine/peptidylarginine deiminase</fullName>
    </submittedName>
</protein>
<evidence type="ECO:0000313" key="2">
    <source>
        <dbReference type="EMBL" id="MFC5544089.1"/>
    </source>
</evidence>
<organism evidence="2 3">
    <name type="scientific">Marinobacter koreensis</name>
    <dbReference type="NCBI Taxonomy" id="335974"/>
    <lineage>
        <taxon>Bacteria</taxon>
        <taxon>Pseudomonadati</taxon>
        <taxon>Pseudomonadota</taxon>
        <taxon>Gammaproteobacteria</taxon>
        <taxon>Pseudomonadales</taxon>
        <taxon>Marinobacteraceae</taxon>
        <taxon>Marinobacter</taxon>
    </lineage>
</organism>
<sequence>MTSRRVLPAEWAPQSAVMLTWPHPGTDWASHLEAVEPVFEAIARAVLHFEHLVISCEHVFRLQELQKSLNRYAEESGLPGRVLAVPAPADDTWARDHGPITVETDDGPTLLDFRFNAWGGKFPWEKDNALNRHLSNAGVFGSTPLSEVDFVLEGGSIESDGQGTLLTTSECLLTPSRNPTHGRADIEQLLSELLGVERILWLNHGYLAGDDTDSHIDTLARFCATDHICYVACPDVADEHYSALAAMEEELQEFRQANGEPYKLTALPWPDAIYSDEGERLPATYANFLIINGAVLAPVYGIPQDETAISVLQELFPNRDIVPINCRPLIEQHGSLHCVTMQIPAGVVNP</sequence>
<dbReference type="SUPFAM" id="SSF55909">
    <property type="entry name" value="Pentein"/>
    <property type="match status" value="1"/>
</dbReference>
<dbReference type="InterPro" id="IPR007466">
    <property type="entry name" value="Peptidyl-Arg-deiminase_porph"/>
</dbReference>
<comment type="caution">
    <text evidence="2">The sequence shown here is derived from an EMBL/GenBank/DDBJ whole genome shotgun (WGS) entry which is preliminary data.</text>
</comment>
<proteinExistence type="predicted"/>
<dbReference type="RefSeq" id="WP_345799604.1">
    <property type="nucleotide sequence ID" value="NZ_JAKZAJ010000001.1"/>
</dbReference>
<evidence type="ECO:0000313" key="3">
    <source>
        <dbReference type="Proteomes" id="UP001596055"/>
    </source>
</evidence>
<dbReference type="PANTHER" id="PTHR31377:SF0">
    <property type="entry name" value="AGMATINE DEIMINASE-RELATED"/>
    <property type="match status" value="1"/>
</dbReference>
<name>A0ABW0RIR0_9GAMM</name>
<dbReference type="Pfam" id="PF04371">
    <property type="entry name" value="PAD_porph"/>
    <property type="match status" value="1"/>
</dbReference>
<reference evidence="3" key="1">
    <citation type="journal article" date="2019" name="Int. J. Syst. Evol. Microbiol.">
        <title>The Global Catalogue of Microorganisms (GCM) 10K type strain sequencing project: providing services to taxonomists for standard genome sequencing and annotation.</title>
        <authorList>
            <consortium name="The Broad Institute Genomics Platform"/>
            <consortium name="The Broad Institute Genome Sequencing Center for Infectious Disease"/>
            <person name="Wu L."/>
            <person name="Ma J."/>
        </authorList>
    </citation>
    <scope>NUCLEOTIDE SEQUENCE [LARGE SCALE GENOMIC DNA]</scope>
    <source>
        <strain evidence="3">CGMCC 4.1799</strain>
    </source>
</reference>
<dbReference type="Gene3D" id="3.75.10.10">
    <property type="entry name" value="L-arginine/glycine Amidinotransferase, Chain A"/>
    <property type="match status" value="1"/>
</dbReference>
<keyword evidence="1" id="KW-0378">Hydrolase</keyword>
<dbReference type="EMBL" id="JBHSNL010000001">
    <property type="protein sequence ID" value="MFC5544089.1"/>
    <property type="molecule type" value="Genomic_DNA"/>
</dbReference>
<dbReference type="PANTHER" id="PTHR31377">
    <property type="entry name" value="AGMATINE DEIMINASE-RELATED"/>
    <property type="match status" value="1"/>
</dbReference>
<accession>A0ABW0RIR0</accession>
<gene>
    <name evidence="2" type="ORF">ACFPQA_03425</name>
</gene>
<keyword evidence="3" id="KW-1185">Reference proteome</keyword>